<evidence type="ECO:0000313" key="4">
    <source>
        <dbReference type="Proteomes" id="UP000030748"/>
    </source>
</evidence>
<proteinExistence type="predicted"/>
<accession>A0A022R2H4</accession>
<dbReference type="EMBL" id="KI630689">
    <property type="protein sequence ID" value="EYU34416.1"/>
    <property type="molecule type" value="Genomic_DNA"/>
</dbReference>
<dbReference type="AlphaFoldDB" id="A0A022R2H4"/>
<dbReference type="InterPro" id="IPR025486">
    <property type="entry name" value="DUF4378"/>
</dbReference>
<dbReference type="PANTHER" id="PTHR21726">
    <property type="entry name" value="PHOSPHATIDYLINOSITOL N-ACETYLGLUCOSAMINYLTRANSFERASE SUBUNIT P DOWN SYNDROME CRITICAL REGION PROTEIN 5 -RELATED"/>
    <property type="match status" value="1"/>
</dbReference>
<protein>
    <recommendedName>
        <fullName evidence="2">DUF4378 domain-containing protein</fullName>
    </recommendedName>
</protein>
<evidence type="ECO:0000259" key="2">
    <source>
        <dbReference type="Pfam" id="PF14309"/>
    </source>
</evidence>
<dbReference type="STRING" id="4155.A0A022R2H4"/>
<dbReference type="PANTHER" id="PTHR21726:SF61">
    <property type="entry name" value="DNAA INITIATOR-ASSOCIATING PROTEIN"/>
    <property type="match status" value="1"/>
</dbReference>
<evidence type="ECO:0000256" key="1">
    <source>
        <dbReference type="SAM" id="MobiDB-lite"/>
    </source>
</evidence>
<feature type="region of interest" description="Disordered" evidence="1">
    <location>
        <begin position="1"/>
        <end position="33"/>
    </location>
</feature>
<organism evidence="3 4">
    <name type="scientific">Erythranthe guttata</name>
    <name type="common">Yellow monkey flower</name>
    <name type="synonym">Mimulus guttatus</name>
    <dbReference type="NCBI Taxonomy" id="4155"/>
    <lineage>
        <taxon>Eukaryota</taxon>
        <taxon>Viridiplantae</taxon>
        <taxon>Streptophyta</taxon>
        <taxon>Embryophyta</taxon>
        <taxon>Tracheophyta</taxon>
        <taxon>Spermatophyta</taxon>
        <taxon>Magnoliopsida</taxon>
        <taxon>eudicotyledons</taxon>
        <taxon>Gunneridae</taxon>
        <taxon>Pentapetalae</taxon>
        <taxon>asterids</taxon>
        <taxon>lamiids</taxon>
        <taxon>Lamiales</taxon>
        <taxon>Phrymaceae</taxon>
        <taxon>Erythranthe</taxon>
    </lineage>
</organism>
<dbReference type="eggNOG" id="ENOG502QQ6N">
    <property type="taxonomic scope" value="Eukaryota"/>
</dbReference>
<evidence type="ECO:0000313" key="3">
    <source>
        <dbReference type="EMBL" id="EYU34416.1"/>
    </source>
</evidence>
<gene>
    <name evidence="3" type="ORF">MIMGU_mgv1a007896mg</name>
</gene>
<keyword evidence="4" id="KW-1185">Reference proteome</keyword>
<dbReference type="Pfam" id="PF14309">
    <property type="entry name" value="DUF4378"/>
    <property type="match status" value="1"/>
</dbReference>
<dbReference type="Proteomes" id="UP000030748">
    <property type="component" value="Unassembled WGS sequence"/>
</dbReference>
<name>A0A022R2H4_ERYGU</name>
<sequence>MQDDGEVDNGVASFKFNSSAKQRSGNAERKVRSNLYFDDGRRAKLENAAPPPLSGDALGAILEQKLKELNNVQREDNITGQKKTTATILQELIYALTSEIPFQHDNLPALPDRRNSWRDNTRFYSSASSTDFQANATTMKQYVDPPLESEHLSPGSVLEAYYSNESCVSSNLDDNLGYNGPHLPNPNSHFSDFKNPILDILTNVSEILCCKNLASYGLKGDKFDHAKKVLTDAELAFHTSALSSSVVGRGSPIKHLLVDELETLASILWLNYGCTLGIEDGVEANQLRRFGLDAVIEYLDQRFDFYSKMTRKLVVGPVRMNTNTMMFEIVEAVRKWEEVSRFVLDELVEKELSCTLGEWTEFESQVFESGVEISGDVLQVLVDEIVVDLSKW</sequence>
<feature type="compositionally biased region" description="Polar residues" evidence="1">
    <location>
        <begin position="15"/>
        <end position="25"/>
    </location>
</feature>
<reference evidence="3 4" key="1">
    <citation type="journal article" date="2013" name="Proc. Natl. Acad. Sci. U.S.A.">
        <title>Fine-scale variation in meiotic recombination in Mimulus inferred from population shotgun sequencing.</title>
        <authorList>
            <person name="Hellsten U."/>
            <person name="Wright K.M."/>
            <person name="Jenkins J."/>
            <person name="Shu S."/>
            <person name="Yuan Y."/>
            <person name="Wessler S.R."/>
            <person name="Schmutz J."/>
            <person name="Willis J.H."/>
            <person name="Rokhsar D.S."/>
        </authorList>
    </citation>
    <scope>NUCLEOTIDE SEQUENCE [LARGE SCALE GENOMIC DNA]</scope>
    <source>
        <strain evidence="4">cv. DUN x IM62</strain>
    </source>
</reference>
<feature type="domain" description="DUF4378" evidence="2">
    <location>
        <begin position="223"/>
        <end position="384"/>
    </location>
</feature>